<name>A0ABS7ES89_9FLAO</name>
<keyword evidence="3" id="KW-1185">Reference proteome</keyword>
<dbReference type="Proteomes" id="UP001196136">
    <property type="component" value="Unassembled WGS sequence"/>
</dbReference>
<proteinExistence type="predicted"/>
<organism evidence="2 3">
    <name type="scientific">Flagellimonas abyssi</name>
    <dbReference type="NCBI Taxonomy" id="2864871"/>
    <lineage>
        <taxon>Bacteria</taxon>
        <taxon>Pseudomonadati</taxon>
        <taxon>Bacteroidota</taxon>
        <taxon>Flavobacteriia</taxon>
        <taxon>Flavobacteriales</taxon>
        <taxon>Flavobacteriaceae</taxon>
        <taxon>Flagellimonas</taxon>
    </lineage>
</organism>
<evidence type="ECO:0000313" key="2">
    <source>
        <dbReference type="EMBL" id="MBW8200435.1"/>
    </source>
</evidence>
<dbReference type="InterPro" id="IPR032710">
    <property type="entry name" value="NTF2-like_dom_sf"/>
</dbReference>
<dbReference type="Gene3D" id="3.10.450.50">
    <property type="match status" value="1"/>
</dbReference>
<comment type="caution">
    <text evidence="2">The sequence shown here is derived from an EMBL/GenBank/DDBJ whole genome shotgun (WGS) entry which is preliminary data.</text>
</comment>
<gene>
    <name evidence="2" type="ORF">K1F36_11385</name>
</gene>
<evidence type="ECO:0000313" key="3">
    <source>
        <dbReference type="Proteomes" id="UP001196136"/>
    </source>
</evidence>
<feature type="domain" description="DUF4440" evidence="1">
    <location>
        <begin position="39"/>
        <end position="145"/>
    </location>
</feature>
<accession>A0ABS7ES89</accession>
<dbReference type="RefSeq" id="WP_220113931.1">
    <property type="nucleotide sequence ID" value="NZ_JAHZSV010000014.1"/>
</dbReference>
<protein>
    <submittedName>
        <fullName evidence="2">Nuclear transport factor 2 family protein</fullName>
    </submittedName>
</protein>
<dbReference type="EMBL" id="JAHZSV010000014">
    <property type="protein sequence ID" value="MBW8200435.1"/>
    <property type="molecule type" value="Genomic_DNA"/>
</dbReference>
<dbReference type="SUPFAM" id="SSF54427">
    <property type="entry name" value="NTF2-like"/>
    <property type="match status" value="1"/>
</dbReference>
<sequence>MKKHLIEYSTITKHCFLGILLCFSTTLVAQKNTAEVNKIDDAVSQLYEAMVDRDKDKLEELTMKSLTYGHSSGKIENKTEYVDGVMNGGFLFSSITPIDQTITISGKTGIVRHIFKGEGTNNGAPATVNIGCLLVFQKEGKQWRLLARQAYKL</sequence>
<dbReference type="InterPro" id="IPR027843">
    <property type="entry name" value="DUF4440"/>
</dbReference>
<dbReference type="Pfam" id="PF14534">
    <property type="entry name" value="DUF4440"/>
    <property type="match status" value="1"/>
</dbReference>
<evidence type="ECO:0000259" key="1">
    <source>
        <dbReference type="Pfam" id="PF14534"/>
    </source>
</evidence>
<reference evidence="2 3" key="1">
    <citation type="submission" date="2021-08" db="EMBL/GenBank/DDBJ databases">
        <title>Muricauda profundi sp. nov., a marine bacterium isolated from deep seawater of the Mariana Trench.</title>
        <authorList>
            <person name="Wei Y."/>
        </authorList>
    </citation>
    <scope>NUCLEOTIDE SEQUENCE [LARGE SCALE GENOMIC DNA]</scope>
    <source>
        <strain evidence="2 3">W52</strain>
    </source>
</reference>